<dbReference type="GO" id="GO:0045259">
    <property type="term" value="C:proton-transporting ATP synthase complex"/>
    <property type="evidence" value="ECO:0007669"/>
    <property type="project" value="UniProtKB-KW"/>
</dbReference>
<dbReference type="InterPro" id="IPR008387">
    <property type="entry name" value="ATP_synth_f6_mt"/>
</dbReference>
<evidence type="ECO:0000256" key="9">
    <source>
        <dbReference type="ARBA" id="ARBA00023136"/>
    </source>
</evidence>
<dbReference type="GO" id="GO:0015078">
    <property type="term" value="F:proton transmembrane transporter activity"/>
    <property type="evidence" value="ECO:0007669"/>
    <property type="project" value="InterPro"/>
</dbReference>
<dbReference type="GO" id="GO:0015986">
    <property type="term" value="P:proton motive force-driven ATP synthesis"/>
    <property type="evidence" value="ECO:0007669"/>
    <property type="project" value="InterPro"/>
</dbReference>
<dbReference type="FunFam" id="1.10.246.110:FF:000001">
    <property type="entry name" value="ATP synthase-coupling factor 6, mitochondrial"/>
    <property type="match status" value="1"/>
</dbReference>
<evidence type="ECO:0000256" key="8">
    <source>
        <dbReference type="ARBA" id="ARBA00023128"/>
    </source>
</evidence>
<protein>
    <submittedName>
        <fullName evidence="10">Mitochondrial ATP synthase-coupling factor 6</fullName>
    </submittedName>
</protein>
<accession>A0A1S6GLE9</accession>
<evidence type="ECO:0000256" key="6">
    <source>
        <dbReference type="ARBA" id="ARBA00022792"/>
    </source>
</evidence>
<proteinExistence type="evidence at transcript level"/>
<keyword evidence="9" id="KW-0472">Membrane</keyword>
<evidence type="ECO:0000256" key="2">
    <source>
        <dbReference type="ARBA" id="ARBA00007346"/>
    </source>
</evidence>
<keyword evidence="6" id="KW-0999">Mitochondrion inner membrane</keyword>
<keyword evidence="5" id="KW-0375">Hydrogen ion transport</keyword>
<dbReference type="Pfam" id="PF05511">
    <property type="entry name" value="ATP-synt_F6"/>
    <property type="match status" value="1"/>
</dbReference>
<dbReference type="GO" id="GO:0005743">
    <property type="term" value="C:mitochondrial inner membrane"/>
    <property type="evidence" value="ECO:0007669"/>
    <property type="project" value="UniProtKB-SubCell"/>
</dbReference>
<dbReference type="PIRSF" id="PIRSF002455">
    <property type="entry name" value="ATP_synthase_coupling_factor_6"/>
    <property type="match status" value="1"/>
</dbReference>
<evidence type="ECO:0000256" key="5">
    <source>
        <dbReference type="ARBA" id="ARBA00022781"/>
    </source>
</evidence>
<comment type="subcellular location">
    <subcellularLocation>
        <location evidence="1">Mitochondrion inner membrane</location>
    </subcellularLocation>
</comment>
<organism evidence="10">
    <name type="scientific">Pseudodiaptomus poplesia</name>
    <dbReference type="NCBI Taxonomy" id="213370"/>
    <lineage>
        <taxon>Eukaryota</taxon>
        <taxon>Metazoa</taxon>
        <taxon>Ecdysozoa</taxon>
        <taxon>Arthropoda</taxon>
        <taxon>Crustacea</taxon>
        <taxon>Multicrustacea</taxon>
        <taxon>Hexanauplia</taxon>
        <taxon>Copepoda</taxon>
        <taxon>Calanoida</taxon>
        <taxon>Pseudodiaptomidae</taxon>
        <taxon>Pseudodiaptomus</taxon>
    </lineage>
</organism>
<dbReference type="EMBL" id="KY314248">
    <property type="protein sequence ID" value="AQS22682.1"/>
    <property type="molecule type" value="mRNA"/>
</dbReference>
<comment type="similarity">
    <text evidence="2">Belongs to the eukaryotic ATPase subunit F6 family.</text>
</comment>
<keyword evidence="3" id="KW-0813">Transport</keyword>
<keyword evidence="8" id="KW-0496">Mitochondrion</keyword>
<evidence type="ECO:0000256" key="4">
    <source>
        <dbReference type="ARBA" id="ARBA00022547"/>
    </source>
</evidence>
<evidence type="ECO:0000256" key="3">
    <source>
        <dbReference type="ARBA" id="ARBA00022448"/>
    </source>
</evidence>
<keyword evidence="7" id="KW-0406">Ion transport</keyword>
<evidence type="ECO:0000313" key="10">
    <source>
        <dbReference type="EMBL" id="AQS22682.1"/>
    </source>
</evidence>
<reference evidence="10" key="1">
    <citation type="journal article" date="2017" name="Aquat. Toxicol.">
        <title>Spliced leader-based analyses reveal the effects of polycyclic aromatic hydrocarbons on gene expression in the copepod Pseudodiaptomus poplesia.</title>
        <authorList>
            <person name="Zhuang Y."/>
            <person name="Yang F."/>
            <person name="Xu D."/>
            <person name="Chen H."/>
            <person name="Zhang H."/>
            <person name="Liu G."/>
        </authorList>
    </citation>
    <scope>NUCLEOTIDE SEQUENCE</scope>
</reference>
<dbReference type="PANTHER" id="PTHR12441">
    <property type="entry name" value="ATP SYNTHASE COUPLING FACTOR 6, MITOCHONDRIAL"/>
    <property type="match status" value="1"/>
</dbReference>
<dbReference type="SUPFAM" id="SSF111357">
    <property type="entry name" value="Mitochondrial ATP synthase coupling factor 6"/>
    <property type="match status" value="1"/>
</dbReference>
<dbReference type="PANTHER" id="PTHR12441:SF10">
    <property type="entry name" value="ATP SYNTHASE-COUPLING FACTOR 6, MITOCHONDRIAL"/>
    <property type="match status" value="1"/>
</dbReference>
<evidence type="ECO:0000256" key="7">
    <source>
        <dbReference type="ARBA" id="ARBA00023065"/>
    </source>
</evidence>
<sequence length="104" mass="11124">MALAHCLKTAFAIQGVRNFGVMAPAAQKATDPIQQLFVDKIQEYSQKKAKSGGKLVDATKATEAELQNELDKVARAYGGGQGVDMAAFPDLKFPEPTIESINLA</sequence>
<dbReference type="Gene3D" id="1.10.246.110">
    <property type="entry name" value="Mitochondrial ATP synthase-coupling factor 6"/>
    <property type="match status" value="1"/>
</dbReference>
<dbReference type="InterPro" id="IPR036204">
    <property type="entry name" value="ATP_synth_f6_sf_mt"/>
</dbReference>
<evidence type="ECO:0000256" key="1">
    <source>
        <dbReference type="ARBA" id="ARBA00004273"/>
    </source>
</evidence>
<keyword evidence="4" id="KW-0138">CF(0)</keyword>
<dbReference type="AlphaFoldDB" id="A0A1S6GLE9"/>
<name>A0A1S6GLE9_9MAXI</name>